<organism evidence="1 2">
    <name type="scientific">Flavobacterium akiainvivens</name>
    <dbReference type="NCBI Taxonomy" id="1202724"/>
    <lineage>
        <taxon>Bacteria</taxon>
        <taxon>Pseudomonadati</taxon>
        <taxon>Bacteroidota</taxon>
        <taxon>Flavobacteriia</taxon>
        <taxon>Flavobacteriales</taxon>
        <taxon>Flavobacteriaceae</taxon>
        <taxon>Flavobacterium</taxon>
    </lineage>
</organism>
<dbReference type="EMBL" id="LIYD01000005">
    <property type="protein sequence ID" value="KOS06510.1"/>
    <property type="molecule type" value="Genomic_DNA"/>
</dbReference>
<dbReference type="AlphaFoldDB" id="A0A0M9VIC3"/>
<dbReference type="Proteomes" id="UP000037755">
    <property type="component" value="Unassembled WGS sequence"/>
</dbReference>
<evidence type="ECO:0000313" key="1">
    <source>
        <dbReference type="EMBL" id="KOS06510.1"/>
    </source>
</evidence>
<reference evidence="1 2" key="1">
    <citation type="submission" date="2015-08" db="EMBL/GenBank/DDBJ databases">
        <title>Whole genome sequence of Flavobacterium akiainvivens IK-1T, from decaying Wikstroemia oahuensis, an endemic Hawaiian shrub.</title>
        <authorList>
            <person name="Wan X."/>
            <person name="Hou S."/>
            <person name="Saito J."/>
            <person name="Donachie S."/>
        </authorList>
    </citation>
    <scope>NUCLEOTIDE SEQUENCE [LARGE SCALE GENOMIC DNA]</scope>
    <source>
        <strain evidence="1 2">IK-1</strain>
    </source>
</reference>
<dbReference type="RefSeq" id="WP_054408089.1">
    <property type="nucleotide sequence ID" value="NZ_FOYA01000001.1"/>
</dbReference>
<evidence type="ECO:0000313" key="2">
    <source>
        <dbReference type="Proteomes" id="UP000037755"/>
    </source>
</evidence>
<name>A0A0M9VIC3_9FLAO</name>
<keyword evidence="2" id="KW-1185">Reference proteome</keyword>
<dbReference type="STRING" id="1202724.AM493_11045"/>
<comment type="caution">
    <text evidence="1">The sequence shown here is derived from an EMBL/GenBank/DDBJ whole genome shotgun (WGS) entry which is preliminary data.</text>
</comment>
<proteinExistence type="predicted"/>
<gene>
    <name evidence="1" type="ORF">AM493_11045</name>
</gene>
<dbReference type="PATRIC" id="fig|1202724.3.peg.2292"/>
<protein>
    <submittedName>
        <fullName evidence="1">Uncharacterized protein</fullName>
    </submittedName>
</protein>
<accession>A0A0M9VIC3</accession>
<sequence length="288" mass="31768">MEDKDLDKYFKDRSDSFNETPGEGLWAKIEANIEPPAQGELKAGKWLLPGAGLVVVAGLVAAWLATRNTTEAPAPTQQQEITVIKDTITLQHTEVKDTLIAIHDTIARNLKMTGKQIVTTPEIKDNAIDSLTIDMPVKATVANNSEKKANNNKGEIITAHYLTANGQQDTTASGAGVIAMGYKVNESKDKIEIEITVEEKLTQAERSQLIKSTVQKNAQYVGRKIIIKAKGYRTYSHIITETDKLKYNFPQLGSQPGLRLEVDTDTLLNNIKRDTLPANTVKFEINPK</sequence>